<dbReference type="Proteomes" id="UP000285693">
    <property type="component" value="Unassembled WGS sequence"/>
</dbReference>
<evidence type="ECO:0000313" key="2">
    <source>
        <dbReference type="Proteomes" id="UP000285693"/>
    </source>
</evidence>
<gene>
    <name evidence="1" type="ORF">DWW65_12220</name>
</gene>
<reference evidence="1 2" key="1">
    <citation type="submission" date="2018-08" db="EMBL/GenBank/DDBJ databases">
        <title>A genome reference for cultivated species of the human gut microbiota.</title>
        <authorList>
            <person name="Zou Y."/>
            <person name="Xue W."/>
            <person name="Luo G."/>
        </authorList>
    </citation>
    <scope>NUCLEOTIDE SEQUENCE [LARGE SCALE GENOMIC DNA]</scope>
    <source>
        <strain evidence="1 2">AF16-31</strain>
    </source>
</reference>
<dbReference type="AlphaFoldDB" id="A0A412T3W7"/>
<accession>A0A412T3W7</accession>
<proteinExistence type="predicted"/>
<sequence>MKNITFNEYVRMIEKWKNNNDFREINIQNEVVKPFIEALGDEFDVIDVSIKGRESKNHDYLAYCGTYESGGKKKATTPDLIITKNWNWRNRENKVKYYCSVEVKSPFLNERLYDKEKYSDFLKAKINRHLSAKENHKLILTDGIKWEFYEKQKEKKSFNLYVKDTEWQWNPLDFEDIKKSIKDFLK</sequence>
<name>A0A412T3W7_9FIRM</name>
<dbReference type="RefSeq" id="WP_117824314.1">
    <property type="nucleotide sequence ID" value="NZ_JAAIOQ010000001.1"/>
</dbReference>
<evidence type="ECO:0000313" key="1">
    <source>
        <dbReference type="EMBL" id="RGU44569.1"/>
    </source>
</evidence>
<comment type="caution">
    <text evidence="1">The sequence shown here is derived from an EMBL/GenBank/DDBJ whole genome shotgun (WGS) entry which is preliminary data.</text>
</comment>
<dbReference type="EMBL" id="QRXY01000016">
    <property type="protein sequence ID" value="RGU44569.1"/>
    <property type="molecule type" value="Genomic_DNA"/>
</dbReference>
<protein>
    <submittedName>
        <fullName evidence="1">Uncharacterized protein</fullName>
    </submittedName>
</protein>
<organism evidence="1 2">
    <name type="scientific">Coprococcus comes</name>
    <dbReference type="NCBI Taxonomy" id="410072"/>
    <lineage>
        <taxon>Bacteria</taxon>
        <taxon>Bacillati</taxon>
        <taxon>Bacillota</taxon>
        <taxon>Clostridia</taxon>
        <taxon>Lachnospirales</taxon>
        <taxon>Lachnospiraceae</taxon>
        <taxon>Coprococcus</taxon>
    </lineage>
</organism>